<proteinExistence type="predicted"/>
<keyword evidence="4" id="KW-0547">Nucleotide-binding</keyword>
<dbReference type="InterPro" id="IPR011880">
    <property type="entry name" value="PA_CoA_ligase"/>
</dbReference>
<dbReference type="PANTHER" id="PTHR43845:SF1">
    <property type="entry name" value="BLR5969 PROTEIN"/>
    <property type="match status" value="1"/>
</dbReference>
<dbReference type="PANTHER" id="PTHR43845">
    <property type="entry name" value="BLR5969 PROTEIN"/>
    <property type="match status" value="1"/>
</dbReference>
<dbReference type="HOGENOM" id="CLU_035301_1_1_2"/>
<evidence type="ECO:0000259" key="6">
    <source>
        <dbReference type="Pfam" id="PF14535"/>
    </source>
</evidence>
<dbReference type="GeneID" id="24797369"/>
<dbReference type="Gene3D" id="3.30.300.30">
    <property type="match status" value="1"/>
</dbReference>
<dbReference type="Proteomes" id="UP000030624">
    <property type="component" value="Chromosome"/>
</dbReference>
<dbReference type="eggNOG" id="arCOG02620">
    <property type="taxonomic scope" value="Archaea"/>
</dbReference>
<dbReference type="FunFam" id="3.40.50.12780:FF:000016">
    <property type="entry name" value="Phenylacetate-coenzyme A ligase"/>
    <property type="match status" value="1"/>
</dbReference>
<gene>
    <name evidence="7" type="ORF">GACE_0772</name>
</gene>
<evidence type="ECO:0000313" key="7">
    <source>
        <dbReference type="EMBL" id="AIY89822.1"/>
    </source>
</evidence>
<evidence type="ECO:0000256" key="1">
    <source>
        <dbReference type="ARBA" id="ARBA00005211"/>
    </source>
</evidence>
<feature type="domain" description="AMP-dependent synthetase/ligase" evidence="5">
    <location>
        <begin position="90"/>
        <end position="284"/>
    </location>
</feature>
<keyword evidence="3 7" id="KW-0436">Ligase</keyword>
<comment type="subunit">
    <text evidence="2">Monomer.</text>
</comment>
<dbReference type="Pfam" id="PF14535">
    <property type="entry name" value="AMP-binding_C_2"/>
    <property type="match status" value="1"/>
</dbReference>
<evidence type="ECO:0000256" key="4">
    <source>
        <dbReference type="ARBA" id="ARBA00022741"/>
    </source>
</evidence>
<dbReference type="STRING" id="565033.GACE_0772"/>
<evidence type="ECO:0000313" key="8">
    <source>
        <dbReference type="Proteomes" id="UP000030624"/>
    </source>
</evidence>
<dbReference type="InterPro" id="IPR028154">
    <property type="entry name" value="AMP-dep_Lig_C"/>
</dbReference>
<dbReference type="KEGG" id="gac:GACE_0772"/>
<dbReference type="GO" id="GO:0010124">
    <property type="term" value="P:phenylacetate catabolic process"/>
    <property type="evidence" value="ECO:0007669"/>
    <property type="project" value="InterPro"/>
</dbReference>
<dbReference type="InterPro" id="IPR000873">
    <property type="entry name" value="AMP-dep_synth/lig_dom"/>
</dbReference>
<organism evidence="7 8">
    <name type="scientific">Geoglobus acetivorans</name>
    <dbReference type="NCBI Taxonomy" id="565033"/>
    <lineage>
        <taxon>Archaea</taxon>
        <taxon>Methanobacteriati</taxon>
        <taxon>Methanobacteriota</taxon>
        <taxon>Archaeoglobi</taxon>
        <taxon>Archaeoglobales</taxon>
        <taxon>Archaeoglobaceae</taxon>
        <taxon>Geoglobus</taxon>
    </lineage>
</organism>
<evidence type="ECO:0000256" key="3">
    <source>
        <dbReference type="ARBA" id="ARBA00022598"/>
    </source>
</evidence>
<protein>
    <submittedName>
        <fullName evidence="7">Phenylacetate-coenzyme A ligase</fullName>
    </submittedName>
</protein>
<dbReference type="Gene3D" id="3.40.50.12780">
    <property type="entry name" value="N-terminal domain of ligase-like"/>
    <property type="match status" value="1"/>
</dbReference>
<accession>A0A0A7GFZ1</accession>
<dbReference type="GO" id="GO:0047475">
    <property type="term" value="F:phenylacetate-CoA ligase activity"/>
    <property type="evidence" value="ECO:0007669"/>
    <property type="project" value="InterPro"/>
</dbReference>
<feature type="domain" description="AMP-dependent ligase C-terminal" evidence="6">
    <location>
        <begin position="334"/>
        <end position="429"/>
    </location>
</feature>
<dbReference type="Pfam" id="PF00501">
    <property type="entry name" value="AMP-binding"/>
    <property type="match status" value="1"/>
</dbReference>
<dbReference type="SUPFAM" id="SSF56801">
    <property type="entry name" value="Acetyl-CoA synthetase-like"/>
    <property type="match status" value="1"/>
</dbReference>
<dbReference type="RefSeq" id="WP_048091327.1">
    <property type="nucleotide sequence ID" value="NZ_CP009552.1"/>
</dbReference>
<evidence type="ECO:0000256" key="2">
    <source>
        <dbReference type="ARBA" id="ARBA00011245"/>
    </source>
</evidence>
<sequence length="431" mass="48735">MYWNPVIEKMGPDEIREMQGRLLRNTVHYAYSYSPFYRKLYDGAGIRPDDVRSVDDVVKLPFVKKQDLRDSYPYGMFAVPLSKILRIHASSGTTGKPTVTGYTADDLELWSESLARGLYSAGIRKEDIIQNAYGYGLFTGGLGFHYAGEKIGATVIPSSSGNTQRQIELMKDLGSTVICCTPSYMIYLTEYAAKMGVDLREDTELRMGVFGAEPWSEETRKRIENKSGIDAINIYGTSEISGPVVSECHEKAGIHFWADIFLIEVIDPKTGEQLGEGEKGELVVTVLGKEGLPMIRWRTGDITSIIYEKCNCGRWHPRIDRITGRADDMFIVRGVNVFPSHVEYALMQVREVSEHYMIVLERDENGLDLMKVQVEINPEYVGRIGFDELARKVQETLRSYLNVTPAVEIVEPETLPRFEGKARRVVDKRKV</sequence>
<evidence type="ECO:0000259" key="5">
    <source>
        <dbReference type="Pfam" id="PF00501"/>
    </source>
</evidence>
<dbReference type="InterPro" id="IPR042099">
    <property type="entry name" value="ANL_N_sf"/>
</dbReference>
<comment type="pathway">
    <text evidence="1">Aromatic compound metabolism.</text>
</comment>
<dbReference type="InterPro" id="IPR045851">
    <property type="entry name" value="AMP-bd_C_sf"/>
</dbReference>
<reference evidence="7 8" key="1">
    <citation type="journal article" date="2015" name="Appl. Environ. Microbiol.">
        <title>The Geoglobus acetivorans genome: Fe(III) reduction, acetate utilization, autotrophic growth, and degradation of aromatic compounds in a hyperthermophilic archaeon.</title>
        <authorList>
            <person name="Mardanov A.V."/>
            <person name="Slododkina G.B."/>
            <person name="Slobodkin A.I."/>
            <person name="Beletsky A.V."/>
            <person name="Gavrilov S.N."/>
            <person name="Kublanov I.V."/>
            <person name="Bonch-Osmolovskaya E.A."/>
            <person name="Skryabin K.G."/>
            <person name="Ravin N.V."/>
        </authorList>
    </citation>
    <scope>NUCLEOTIDE SEQUENCE [LARGE SCALE GENOMIC DNA]</scope>
    <source>
        <strain evidence="7 8">SBH6</strain>
    </source>
</reference>
<name>A0A0A7GFZ1_GEOAI</name>
<dbReference type="CDD" id="cd05913">
    <property type="entry name" value="PaaK"/>
    <property type="match status" value="1"/>
</dbReference>
<dbReference type="EMBL" id="CP009552">
    <property type="protein sequence ID" value="AIY89822.1"/>
    <property type="molecule type" value="Genomic_DNA"/>
</dbReference>
<dbReference type="PIRSF" id="PIRSF006444">
    <property type="entry name" value="PaaK"/>
    <property type="match status" value="1"/>
</dbReference>
<dbReference type="AlphaFoldDB" id="A0A0A7GFZ1"/>
<dbReference type="GO" id="GO:0000166">
    <property type="term" value="F:nucleotide binding"/>
    <property type="evidence" value="ECO:0007669"/>
    <property type="project" value="UniProtKB-KW"/>
</dbReference>